<keyword evidence="6" id="KW-0624">Polysaccharide degradation</keyword>
<evidence type="ECO:0000259" key="9">
    <source>
        <dbReference type="Pfam" id="PF00150"/>
    </source>
</evidence>
<sequence>MTDPSRRSLIAAAGLASLGLPGCARAQTNRLELWNNHTGPHLRGAVLAQRRVFPELDGPEFLGSGAVGVPVTDASLRELAASGANLVILSHPGTVTEWAPYVPDLAVEDHLNDMVRRCELAGLYVVIGFRTGPGRSEFTFHRGGAGGWFPASMINDDVWASTEAQDGWDMMWRRTASRFRDRANVAGYLLMVEPNANQAAPGPDGGDLDQWDPARLAQHVAGTPADWPALARRLAAVIREHDTDTPILINPDGYGHSSFAGLLDLNSAPGLVLALHDYSPRAYTHQGRGANVAFARGEAEFMPPDAARWMMGEFGVARWAPDAPRYLRRRAASLERAGAGWAMFRWDSGWRLYEDRENMFNPVYGADPDAVSPVPEAPLLTTLQDLWRRNRMRPRSLLRR</sequence>
<dbReference type="PANTHER" id="PTHR31297:SF41">
    <property type="entry name" value="ENDOGLUCANASE, PUTATIVE (AFU_ORTHOLOGUE AFUA_5G01830)-RELATED"/>
    <property type="match status" value="1"/>
</dbReference>
<dbReference type="GO" id="GO:0030245">
    <property type="term" value="P:cellulose catabolic process"/>
    <property type="evidence" value="ECO:0007669"/>
    <property type="project" value="UniProtKB-KW"/>
</dbReference>
<evidence type="ECO:0000256" key="6">
    <source>
        <dbReference type="ARBA" id="ARBA00023326"/>
    </source>
</evidence>
<evidence type="ECO:0000256" key="2">
    <source>
        <dbReference type="ARBA" id="ARBA00022801"/>
    </source>
</evidence>
<dbReference type="RefSeq" id="WP_176780329.1">
    <property type="nucleotide sequence ID" value="NZ_FNHG01000012.1"/>
</dbReference>
<dbReference type="InterPro" id="IPR050386">
    <property type="entry name" value="Glycosyl_hydrolase_5"/>
</dbReference>
<dbReference type="Proteomes" id="UP000199759">
    <property type="component" value="Unassembled WGS sequence"/>
</dbReference>
<dbReference type="EMBL" id="FNHG01000012">
    <property type="protein sequence ID" value="SDM47558.1"/>
    <property type="molecule type" value="Genomic_DNA"/>
</dbReference>
<organism evidence="10 11">
    <name type="scientific">Maricaulis salignorans</name>
    <dbReference type="NCBI Taxonomy" id="144026"/>
    <lineage>
        <taxon>Bacteria</taxon>
        <taxon>Pseudomonadati</taxon>
        <taxon>Pseudomonadota</taxon>
        <taxon>Alphaproteobacteria</taxon>
        <taxon>Maricaulales</taxon>
        <taxon>Maricaulaceae</taxon>
        <taxon>Maricaulis</taxon>
    </lineage>
</organism>
<evidence type="ECO:0000313" key="11">
    <source>
        <dbReference type="Proteomes" id="UP000199759"/>
    </source>
</evidence>
<evidence type="ECO:0000256" key="3">
    <source>
        <dbReference type="ARBA" id="ARBA00023001"/>
    </source>
</evidence>
<reference evidence="10 11" key="1">
    <citation type="submission" date="2016-10" db="EMBL/GenBank/DDBJ databases">
        <authorList>
            <person name="de Groot N.N."/>
        </authorList>
    </citation>
    <scope>NUCLEOTIDE SEQUENCE [LARGE SCALE GENOMIC DNA]</scope>
    <source>
        <strain evidence="10 11">DSM 16077</strain>
    </source>
</reference>
<accession>A0A1G9TJ35</accession>
<dbReference type="AlphaFoldDB" id="A0A1G9TJ35"/>
<feature type="chain" id="PRO_5011764633" evidence="8">
    <location>
        <begin position="27"/>
        <end position="400"/>
    </location>
</feature>
<dbReference type="GO" id="GO:0009986">
    <property type="term" value="C:cell surface"/>
    <property type="evidence" value="ECO:0007669"/>
    <property type="project" value="TreeGrafter"/>
</dbReference>
<evidence type="ECO:0000256" key="4">
    <source>
        <dbReference type="ARBA" id="ARBA00023277"/>
    </source>
</evidence>
<dbReference type="GO" id="GO:0005576">
    <property type="term" value="C:extracellular region"/>
    <property type="evidence" value="ECO:0007669"/>
    <property type="project" value="TreeGrafter"/>
</dbReference>
<dbReference type="SUPFAM" id="SSF51445">
    <property type="entry name" value="(Trans)glycosidases"/>
    <property type="match status" value="1"/>
</dbReference>
<dbReference type="InterPro" id="IPR001547">
    <property type="entry name" value="Glyco_hydro_5"/>
</dbReference>
<protein>
    <submittedName>
        <fullName evidence="10">Cellulase (Glycosyl hydrolase family 5)</fullName>
    </submittedName>
</protein>
<dbReference type="PANTHER" id="PTHR31297">
    <property type="entry name" value="GLUCAN ENDO-1,6-BETA-GLUCOSIDASE B"/>
    <property type="match status" value="1"/>
</dbReference>
<dbReference type="GO" id="GO:0008422">
    <property type="term" value="F:beta-glucosidase activity"/>
    <property type="evidence" value="ECO:0007669"/>
    <property type="project" value="TreeGrafter"/>
</dbReference>
<keyword evidence="8" id="KW-0732">Signal</keyword>
<evidence type="ECO:0000256" key="1">
    <source>
        <dbReference type="ARBA" id="ARBA00005641"/>
    </source>
</evidence>
<dbReference type="STRING" id="144026.SAMN04488568_11218"/>
<evidence type="ECO:0000256" key="5">
    <source>
        <dbReference type="ARBA" id="ARBA00023295"/>
    </source>
</evidence>
<dbReference type="PROSITE" id="PS51318">
    <property type="entry name" value="TAT"/>
    <property type="match status" value="1"/>
</dbReference>
<name>A0A1G9TJ35_9PROT</name>
<gene>
    <name evidence="10" type="ORF">SAMN04488568_11218</name>
</gene>
<evidence type="ECO:0000256" key="7">
    <source>
        <dbReference type="RuleBase" id="RU361153"/>
    </source>
</evidence>
<comment type="similarity">
    <text evidence="1 7">Belongs to the glycosyl hydrolase 5 (cellulase A) family.</text>
</comment>
<feature type="domain" description="Glycoside hydrolase family 5" evidence="9">
    <location>
        <begin position="72"/>
        <end position="288"/>
    </location>
</feature>
<dbReference type="Pfam" id="PF00150">
    <property type="entry name" value="Cellulase"/>
    <property type="match status" value="1"/>
</dbReference>
<keyword evidence="2 7" id="KW-0378">Hydrolase</keyword>
<evidence type="ECO:0000313" key="10">
    <source>
        <dbReference type="EMBL" id="SDM47558.1"/>
    </source>
</evidence>
<dbReference type="InterPro" id="IPR006311">
    <property type="entry name" value="TAT_signal"/>
</dbReference>
<feature type="signal peptide" evidence="8">
    <location>
        <begin position="1"/>
        <end position="26"/>
    </location>
</feature>
<dbReference type="InterPro" id="IPR017853">
    <property type="entry name" value="GH"/>
</dbReference>
<keyword evidence="3" id="KW-0136">Cellulose degradation</keyword>
<keyword evidence="11" id="KW-1185">Reference proteome</keyword>
<keyword evidence="5 7" id="KW-0326">Glycosidase</keyword>
<proteinExistence type="inferred from homology"/>
<evidence type="ECO:0000256" key="8">
    <source>
        <dbReference type="SAM" id="SignalP"/>
    </source>
</evidence>
<keyword evidence="4" id="KW-0119">Carbohydrate metabolism</keyword>
<dbReference type="Gene3D" id="3.20.20.80">
    <property type="entry name" value="Glycosidases"/>
    <property type="match status" value="1"/>
</dbReference>